<dbReference type="InterPro" id="IPR043129">
    <property type="entry name" value="ATPase_NBD"/>
</dbReference>
<dbReference type="Pfam" id="PF00814">
    <property type="entry name" value="TsaD"/>
    <property type="match status" value="1"/>
</dbReference>
<evidence type="ECO:0000313" key="8">
    <source>
        <dbReference type="EMBL" id="VFP88744.1"/>
    </source>
</evidence>
<dbReference type="RefSeq" id="WP_157991196.1">
    <property type="nucleotide sequence ID" value="NZ_LR217737.1"/>
</dbReference>
<protein>
    <recommendedName>
        <fullName evidence="3">tRNA threonylcarbamoyladenosine biosynthesis protein TsaB</fullName>
    </recommendedName>
    <alternativeName>
        <fullName evidence="6">t(6)A37 threonylcarbamoyladenosine biosynthesis protein TsaB</fullName>
    </alternativeName>
</protein>
<organism evidence="8 9">
    <name type="scientific">Candidatus Erwinia haradaeae</name>
    <dbReference type="NCBI Taxonomy" id="1922217"/>
    <lineage>
        <taxon>Bacteria</taxon>
        <taxon>Pseudomonadati</taxon>
        <taxon>Pseudomonadota</taxon>
        <taxon>Gammaproteobacteria</taxon>
        <taxon>Enterobacterales</taxon>
        <taxon>Erwiniaceae</taxon>
        <taxon>Erwinia</taxon>
    </lineage>
</organism>
<gene>
    <name evidence="8" type="primary">tsaB</name>
    <name evidence="8" type="ORF">ERCIPICE3303_578</name>
</gene>
<dbReference type="GO" id="GO:0002949">
    <property type="term" value="P:tRNA threonylcarbamoyladenosine modification"/>
    <property type="evidence" value="ECO:0007669"/>
    <property type="project" value="InterPro"/>
</dbReference>
<feature type="domain" description="Gcp-like" evidence="7">
    <location>
        <begin position="30"/>
        <end position="220"/>
    </location>
</feature>
<evidence type="ECO:0000256" key="3">
    <source>
        <dbReference type="ARBA" id="ARBA00019012"/>
    </source>
</evidence>
<dbReference type="OrthoDB" id="9809995at2"/>
<dbReference type="Proteomes" id="UP000294289">
    <property type="component" value="Chromosome"/>
</dbReference>
<dbReference type="CDD" id="cd24032">
    <property type="entry name" value="ASKHA_NBD_TsaB"/>
    <property type="match status" value="1"/>
</dbReference>
<dbReference type="Gene3D" id="3.30.420.40">
    <property type="match status" value="2"/>
</dbReference>
<evidence type="ECO:0000259" key="7">
    <source>
        <dbReference type="Pfam" id="PF00814"/>
    </source>
</evidence>
<dbReference type="SUPFAM" id="SSF53067">
    <property type="entry name" value="Actin-like ATPase domain"/>
    <property type="match status" value="2"/>
</dbReference>
<accession>A0A803FUC6</accession>
<keyword evidence="4" id="KW-0963">Cytoplasm</keyword>
<dbReference type="InterPro" id="IPR000905">
    <property type="entry name" value="Gcp-like_dom"/>
</dbReference>
<dbReference type="GO" id="GO:0005829">
    <property type="term" value="C:cytosol"/>
    <property type="evidence" value="ECO:0007669"/>
    <property type="project" value="TreeGrafter"/>
</dbReference>
<evidence type="ECO:0000256" key="4">
    <source>
        <dbReference type="ARBA" id="ARBA00022490"/>
    </source>
</evidence>
<proteinExistence type="inferred from homology"/>
<evidence type="ECO:0000256" key="1">
    <source>
        <dbReference type="ARBA" id="ARBA00004496"/>
    </source>
</evidence>
<evidence type="ECO:0000256" key="5">
    <source>
        <dbReference type="ARBA" id="ARBA00022694"/>
    </source>
</evidence>
<name>A0A803FUC6_9GAMM</name>
<dbReference type="PANTHER" id="PTHR11735:SF11">
    <property type="entry name" value="TRNA THREONYLCARBAMOYLADENOSINE BIOSYNTHESIS PROTEIN TSAB"/>
    <property type="match status" value="1"/>
</dbReference>
<dbReference type="EMBL" id="LR217737">
    <property type="protein sequence ID" value="VFP88744.1"/>
    <property type="molecule type" value="Genomic_DNA"/>
</dbReference>
<dbReference type="InterPro" id="IPR022496">
    <property type="entry name" value="T6A_TsaB"/>
</dbReference>
<sequence>MRILALETTAEACSVALLNQKNQISYFEHCFRKHAQRILPLIKKILENEEVTLKKIDAIAFSRGPGNFTGVRIGASIAQGLALGSNIPLIGISTLEIIAERAWREEGAQRILVAMNAKIGEIYWAEYQRNLQESWIGENTEAILNIETIVNRINNLSQTWTCVGSEWMNRSELVAVSSPTLIKTKITLPHAKDILPLAKQILSEKVSSKIEDVAPRYLRNIELYKKITTTP</sequence>
<dbReference type="NCBIfam" id="TIGR03725">
    <property type="entry name" value="T6A_YeaZ"/>
    <property type="match status" value="1"/>
</dbReference>
<comment type="similarity">
    <text evidence="2">Belongs to the KAE1 / TsaD family. TsaB subfamily.</text>
</comment>
<reference evidence="8 9" key="1">
    <citation type="submission" date="2019-02" db="EMBL/GenBank/DDBJ databases">
        <authorList>
            <person name="Manzano-Marin A."/>
            <person name="Manzano-Marin A."/>
        </authorList>
    </citation>
    <scope>NUCLEOTIDE SEQUENCE [LARGE SCALE GENOMIC DNA]</scope>
    <source>
        <strain evidence="8 9">ErCipiceae</strain>
    </source>
</reference>
<keyword evidence="5" id="KW-0819">tRNA processing</keyword>
<evidence type="ECO:0000256" key="6">
    <source>
        <dbReference type="ARBA" id="ARBA00032446"/>
    </source>
</evidence>
<dbReference type="FunFam" id="3.30.420.40:FF:000097">
    <property type="entry name" value="tRNA threonylcarbamoyladenosine biosynthesis protein TsaB"/>
    <property type="match status" value="1"/>
</dbReference>
<comment type="subcellular location">
    <subcellularLocation>
        <location evidence="1">Cytoplasm</location>
    </subcellularLocation>
</comment>
<evidence type="ECO:0000313" key="9">
    <source>
        <dbReference type="Proteomes" id="UP000294289"/>
    </source>
</evidence>
<evidence type="ECO:0000256" key="2">
    <source>
        <dbReference type="ARBA" id="ARBA00010493"/>
    </source>
</evidence>
<dbReference type="AlphaFoldDB" id="A0A803FUC6"/>
<dbReference type="PANTHER" id="PTHR11735">
    <property type="entry name" value="TRNA N6-ADENOSINE THREONYLCARBAMOYLTRANSFERASE"/>
    <property type="match status" value="1"/>
</dbReference>